<feature type="compositionally biased region" description="Basic residues" evidence="1">
    <location>
        <begin position="509"/>
        <end position="521"/>
    </location>
</feature>
<protein>
    <submittedName>
        <fullName evidence="2">Uncharacterized protein</fullName>
    </submittedName>
</protein>
<name>A0A168R373_ABSGL</name>
<dbReference type="EMBL" id="LT554489">
    <property type="protein sequence ID" value="SAM06020.1"/>
    <property type="molecule type" value="Genomic_DNA"/>
</dbReference>
<sequence>MAMESTMNEQWASRHRRHRFRYRRRHCRSRSEVENKKLVMFAIVFLHSHSKRACLFLVSDSAIIGVVNPGNHRPIKIEEDTYSSSMESLKRTIDEVDGSNAPNNIHEDPVPTPRRVISPDEFRRAVRTYGKKVVSKQRLSEDEVIDLNSIIKYFKPKTIGQQLDLMAGKLSSSTISVSSAEGQALYISLHHTINLVNPEVAAVFKRYLDKRSWEKVVAVDPTLGTGMSASSKKLYDDMLAEGTNEDNKLDKKQLRIAITKAKLSALESEDTDNIQHLDIMETVLANCHSDATFLPSAYATDLPTFRKFMNVLDDMVDDTMLDIVDTEETPWITNLTIPLNFGLRRRIIAGKTMEYSSSFWTISEPSKSSGRKEQSYAIRMNKKILSHLSHFKELPIRPEEADHVFPVAMGWSGHLGYMFAVKSLDDVYVARHLSTLILPTYLDDLPSFVNTLDYLYAWRNHHLQLNDILIPLKRKQLNNIRYEELCGTPLAATTTGAQPDNPNHPEHHPRQRRHRHCRHRQ</sequence>
<proteinExistence type="predicted"/>
<evidence type="ECO:0000256" key="1">
    <source>
        <dbReference type="SAM" id="MobiDB-lite"/>
    </source>
</evidence>
<dbReference type="OMA" id="LYAWRNH"/>
<dbReference type="AlphaFoldDB" id="A0A168R373"/>
<feature type="compositionally biased region" description="Polar residues" evidence="1">
    <location>
        <begin position="491"/>
        <end position="501"/>
    </location>
</feature>
<gene>
    <name evidence="2" type="primary">ABSGL_11896.1 scaffold 12357</name>
</gene>
<evidence type="ECO:0000313" key="2">
    <source>
        <dbReference type="EMBL" id="SAM06020.1"/>
    </source>
</evidence>
<organism evidence="2">
    <name type="scientific">Absidia glauca</name>
    <name type="common">Pin mould</name>
    <dbReference type="NCBI Taxonomy" id="4829"/>
    <lineage>
        <taxon>Eukaryota</taxon>
        <taxon>Fungi</taxon>
        <taxon>Fungi incertae sedis</taxon>
        <taxon>Mucoromycota</taxon>
        <taxon>Mucoromycotina</taxon>
        <taxon>Mucoromycetes</taxon>
        <taxon>Mucorales</taxon>
        <taxon>Cunninghamellaceae</taxon>
        <taxon>Absidia</taxon>
    </lineage>
</organism>
<dbReference type="InParanoid" id="A0A168R373"/>
<feature type="region of interest" description="Disordered" evidence="1">
    <location>
        <begin position="491"/>
        <end position="521"/>
    </location>
</feature>
<reference evidence="2" key="1">
    <citation type="submission" date="2016-04" db="EMBL/GenBank/DDBJ databases">
        <authorList>
            <person name="Evans L.H."/>
            <person name="Alamgir A."/>
            <person name="Owens N."/>
            <person name="Weber N.D."/>
            <person name="Virtaneva K."/>
            <person name="Barbian K."/>
            <person name="Babar A."/>
            <person name="Rosenke K."/>
        </authorList>
    </citation>
    <scope>NUCLEOTIDE SEQUENCE [LARGE SCALE GENOMIC DNA]</scope>
    <source>
        <strain evidence="2">CBS 101.48</strain>
    </source>
</reference>
<dbReference type="OrthoDB" id="2421456at2759"/>
<evidence type="ECO:0000313" key="3">
    <source>
        <dbReference type="Proteomes" id="UP000078561"/>
    </source>
</evidence>
<dbReference type="Proteomes" id="UP000078561">
    <property type="component" value="Unassembled WGS sequence"/>
</dbReference>
<keyword evidence="3" id="KW-1185">Reference proteome</keyword>
<accession>A0A168R373</accession>